<keyword evidence="3" id="KW-0547">Nucleotide-binding</keyword>
<feature type="domain" description="AMP-dependent synthetase/ligase" evidence="5">
    <location>
        <begin position="39"/>
        <end position="399"/>
    </location>
</feature>
<comment type="caution">
    <text evidence="7">The sequence shown here is derived from an EMBL/GenBank/DDBJ whole genome shotgun (WGS) entry which is preliminary data.</text>
</comment>
<evidence type="ECO:0000259" key="5">
    <source>
        <dbReference type="Pfam" id="PF00501"/>
    </source>
</evidence>
<dbReference type="FunFam" id="3.30.300.30:FF:000002">
    <property type="entry name" value="Long-chain fatty acid transport protein 1"/>
    <property type="match status" value="1"/>
</dbReference>
<dbReference type="AlphaFoldDB" id="A0A0F9QXU8"/>
<sequence>MTNEIPLTPKELDYSKRATRIYKERKKNPNLSIGILVEQLAQKIPSNYAVFYEDIKWTWQTLNNLGNKVANYFLKIGCKPGDTIAIMMENSPEILSIPIGINKIQGVYSFININQRQKALIHLFQISEPKWIVIDGDCLFSFKEIFKELDFKKNKVFVINNPKHNDHIFVDLEQELEQVSEENPSTTFNSYLSDVCMYIFTSGTTGLPKAATQSNIRLLNPFGSLILKLTQNDVVYCPLPLYHSHARINGWGSCVQSGCAFAFRKRFSASNFWKDIKKFKATCFLYIGEIPRYLLNRSKSEYVKNNTLKKMFGLGLRKDIWGEFKSRFNIENIFEFYGATDGAGGLSNMEGRPGMIGRITSTDTIVIVKTNQDTGEYFKDEKGFLIGCKPGETGMMLVKISKSSNFLGYKDKSETKKKILRNVLQEKDTYFITGDLVKLHDDNGWVSFADRIGDTFRWKGENVATLEVENILNSLPEIEICNVYGVEIPQHEGRAGMVAIKLKESSKFNPKKFANFIIERLPKYSIPIFVRVQKELEFTGTHKLRKINLRKQGYDITKLKDTIYLWNSSTQSYKILDNDNYANILKGKMND</sequence>
<evidence type="ECO:0000256" key="3">
    <source>
        <dbReference type="ARBA" id="ARBA00022741"/>
    </source>
</evidence>
<evidence type="ECO:0000256" key="2">
    <source>
        <dbReference type="ARBA" id="ARBA00022598"/>
    </source>
</evidence>
<evidence type="ECO:0000256" key="1">
    <source>
        <dbReference type="ARBA" id="ARBA00006432"/>
    </source>
</evidence>
<dbReference type="InterPro" id="IPR025110">
    <property type="entry name" value="AMP-bd_C"/>
</dbReference>
<dbReference type="Pfam" id="PF00501">
    <property type="entry name" value="AMP-binding"/>
    <property type="match status" value="1"/>
</dbReference>
<dbReference type="EMBL" id="LAZR01001180">
    <property type="protein sequence ID" value="KKN49165.1"/>
    <property type="molecule type" value="Genomic_DNA"/>
</dbReference>
<dbReference type="PANTHER" id="PTHR43107">
    <property type="entry name" value="LONG-CHAIN FATTY ACID TRANSPORT PROTEIN"/>
    <property type="match status" value="1"/>
</dbReference>
<dbReference type="Pfam" id="PF13193">
    <property type="entry name" value="AMP-binding_C"/>
    <property type="match status" value="1"/>
</dbReference>
<accession>A0A0F9QXU8</accession>
<dbReference type="InterPro" id="IPR000873">
    <property type="entry name" value="AMP-dep_synth/lig_dom"/>
</dbReference>
<evidence type="ECO:0000259" key="6">
    <source>
        <dbReference type="Pfam" id="PF13193"/>
    </source>
</evidence>
<feature type="domain" description="AMP-binding enzyme C-terminal" evidence="6">
    <location>
        <begin position="467"/>
        <end position="543"/>
    </location>
</feature>
<dbReference type="GO" id="GO:0044539">
    <property type="term" value="P:long-chain fatty acid import into cell"/>
    <property type="evidence" value="ECO:0007669"/>
    <property type="project" value="TreeGrafter"/>
</dbReference>
<dbReference type="GO" id="GO:0005524">
    <property type="term" value="F:ATP binding"/>
    <property type="evidence" value="ECO:0007669"/>
    <property type="project" value="UniProtKB-KW"/>
</dbReference>
<protein>
    <submittedName>
        <fullName evidence="7">Uncharacterized protein</fullName>
    </submittedName>
</protein>
<proteinExistence type="inferred from homology"/>
<dbReference type="PROSITE" id="PS00455">
    <property type="entry name" value="AMP_BINDING"/>
    <property type="match status" value="1"/>
</dbReference>
<dbReference type="Gene3D" id="3.30.300.30">
    <property type="match status" value="1"/>
</dbReference>
<evidence type="ECO:0000256" key="4">
    <source>
        <dbReference type="ARBA" id="ARBA00022840"/>
    </source>
</evidence>
<dbReference type="InterPro" id="IPR045851">
    <property type="entry name" value="AMP-bd_C_sf"/>
</dbReference>
<organism evidence="7">
    <name type="scientific">marine sediment metagenome</name>
    <dbReference type="NCBI Taxonomy" id="412755"/>
    <lineage>
        <taxon>unclassified sequences</taxon>
        <taxon>metagenomes</taxon>
        <taxon>ecological metagenomes</taxon>
    </lineage>
</organism>
<dbReference type="InterPro" id="IPR020845">
    <property type="entry name" value="AMP-binding_CS"/>
</dbReference>
<evidence type="ECO:0000313" key="7">
    <source>
        <dbReference type="EMBL" id="KKN49165.1"/>
    </source>
</evidence>
<name>A0A0F9QXU8_9ZZZZ</name>
<dbReference type="GO" id="GO:0005886">
    <property type="term" value="C:plasma membrane"/>
    <property type="evidence" value="ECO:0007669"/>
    <property type="project" value="TreeGrafter"/>
</dbReference>
<gene>
    <name evidence="7" type="ORF">LCGC14_0645450</name>
</gene>
<dbReference type="GO" id="GO:0004467">
    <property type="term" value="F:long-chain fatty acid-CoA ligase activity"/>
    <property type="evidence" value="ECO:0007669"/>
    <property type="project" value="TreeGrafter"/>
</dbReference>
<comment type="similarity">
    <text evidence="1">Belongs to the ATP-dependent AMP-binding enzyme family.</text>
</comment>
<keyword evidence="4" id="KW-0067">ATP-binding</keyword>
<keyword evidence="2" id="KW-0436">Ligase</keyword>
<dbReference type="SUPFAM" id="SSF56801">
    <property type="entry name" value="Acetyl-CoA synthetase-like"/>
    <property type="match status" value="1"/>
</dbReference>
<dbReference type="GO" id="GO:0005324">
    <property type="term" value="F:long-chain fatty acid transmembrane transporter activity"/>
    <property type="evidence" value="ECO:0007669"/>
    <property type="project" value="TreeGrafter"/>
</dbReference>
<dbReference type="PANTHER" id="PTHR43107:SF15">
    <property type="entry name" value="FATTY ACID TRANSPORT PROTEIN 3, ISOFORM A"/>
    <property type="match status" value="1"/>
</dbReference>
<reference evidence="7" key="1">
    <citation type="journal article" date="2015" name="Nature">
        <title>Complex archaea that bridge the gap between prokaryotes and eukaryotes.</title>
        <authorList>
            <person name="Spang A."/>
            <person name="Saw J.H."/>
            <person name="Jorgensen S.L."/>
            <person name="Zaremba-Niedzwiedzka K."/>
            <person name="Martijn J."/>
            <person name="Lind A.E."/>
            <person name="van Eijk R."/>
            <person name="Schleper C."/>
            <person name="Guy L."/>
            <person name="Ettema T.J."/>
        </authorList>
    </citation>
    <scope>NUCLEOTIDE SEQUENCE</scope>
</reference>
<dbReference type="InterPro" id="IPR042099">
    <property type="entry name" value="ANL_N_sf"/>
</dbReference>
<dbReference type="Gene3D" id="3.40.50.12780">
    <property type="entry name" value="N-terminal domain of ligase-like"/>
    <property type="match status" value="1"/>
</dbReference>
<dbReference type="NCBIfam" id="NF006134">
    <property type="entry name" value="PRK08279.1"/>
    <property type="match status" value="1"/>
</dbReference>